<evidence type="ECO:0000313" key="5">
    <source>
        <dbReference type="Proteomes" id="UP000013526"/>
    </source>
</evidence>
<name>R1GSF9_9GAMM</name>
<dbReference type="Gene3D" id="3.30.70.2520">
    <property type="match status" value="1"/>
</dbReference>
<dbReference type="InterPro" id="IPR016171">
    <property type="entry name" value="Vanillyl_alc_oxidase_C-sub2"/>
</dbReference>
<dbReference type="PATRIC" id="fig|1268236.3.peg.2656"/>
<dbReference type="InterPro" id="IPR016169">
    <property type="entry name" value="FAD-bd_PCMH_sub2"/>
</dbReference>
<dbReference type="PANTHER" id="PTHR43762">
    <property type="entry name" value="L-GULONOLACTONE OXIDASE"/>
    <property type="match status" value="1"/>
</dbReference>
<dbReference type="GO" id="GO:0071949">
    <property type="term" value="F:FAD binding"/>
    <property type="evidence" value="ECO:0007669"/>
    <property type="project" value="InterPro"/>
</dbReference>
<dbReference type="InterPro" id="IPR007173">
    <property type="entry name" value="ALO_C"/>
</dbReference>
<dbReference type="InterPro" id="IPR016167">
    <property type="entry name" value="FAD-bd_PCMH_sub1"/>
</dbReference>
<dbReference type="RefSeq" id="WP_005903668.1">
    <property type="nucleotide sequence ID" value="NZ_AQGQ01000095.1"/>
</dbReference>
<accession>R1GSF9</accession>
<keyword evidence="2" id="KW-0560">Oxidoreductase</keyword>
<feature type="domain" description="FAD-binding PCMH-type" evidence="3">
    <location>
        <begin position="27"/>
        <end position="198"/>
    </location>
</feature>
<organism evidence="4 5">
    <name type="scientific">Aeromonas molluscorum 848</name>
    <dbReference type="NCBI Taxonomy" id="1268236"/>
    <lineage>
        <taxon>Bacteria</taxon>
        <taxon>Pseudomonadati</taxon>
        <taxon>Pseudomonadota</taxon>
        <taxon>Gammaproteobacteria</taxon>
        <taxon>Aeromonadales</taxon>
        <taxon>Aeromonadaceae</taxon>
        <taxon>Aeromonas</taxon>
    </lineage>
</organism>
<dbReference type="InterPro" id="IPR006094">
    <property type="entry name" value="Oxid_FAD_bind_N"/>
</dbReference>
<dbReference type="EMBL" id="AQGQ01000095">
    <property type="protein sequence ID" value="EOD54595.1"/>
    <property type="molecule type" value="Genomic_DNA"/>
</dbReference>
<keyword evidence="1" id="KW-0274">FAD</keyword>
<dbReference type="Pfam" id="PF01565">
    <property type="entry name" value="FAD_binding_4"/>
    <property type="match status" value="1"/>
</dbReference>
<protein>
    <submittedName>
        <fullName evidence="4">FAD binding domain-containing protein</fullName>
    </submittedName>
</protein>
<dbReference type="Gene3D" id="1.10.45.10">
    <property type="entry name" value="Vanillyl-alcohol Oxidase, Chain A, domain 4"/>
    <property type="match status" value="1"/>
</dbReference>
<dbReference type="InterPro" id="IPR036318">
    <property type="entry name" value="FAD-bd_PCMH-like_sf"/>
</dbReference>
<dbReference type="SUPFAM" id="SSF56176">
    <property type="entry name" value="FAD-binding/transporter-associated domain-like"/>
    <property type="match status" value="1"/>
</dbReference>
<gene>
    <name evidence="4" type="ORF">G113_13508</name>
</gene>
<dbReference type="Pfam" id="PF04030">
    <property type="entry name" value="ALO"/>
    <property type="match status" value="1"/>
</dbReference>
<dbReference type="Gene3D" id="3.30.465.10">
    <property type="match status" value="1"/>
</dbReference>
<sequence>MTVQFQAFHSIKAIDNREVLFNWSRTNPLGALDQVWRPKNRDELQRLLREQPGRKIRLIGSGLSFEPIHSVYAEGNQALLVDLCQMTGQLGVTEESVTYHAATPLDALYADLIAMDRMLPASPGVIGIQTLGGALSTGTHGQGLHQAALCDAVLALRIMLADGEIRTIDRAHPEFGAFVMGLGLLGILLEVTLRTVPNRIMRCTKFTTDYPFLLEHNERLNREHGFVKSWWFAWTGESHVWLVDPASEEEVARYRAAGSEPLLLEDGTDTAMNATIDATLQKMGKDTKDESQAGEHFETVRRFKDATDLVGNVYQILCKGIPAPQINCEVAVPLHRMQEALEILQAWQEANPGVLHYPFILRCTGPSEAWLSGAYQQDVCWIGFLVYLAADGTFVGGSMEQMRELQQLLVPLGGIPHFGKHLAMDLYDFPALLPRWHEFMALKAELDPQSRFENRWLGQLFAPAAGESHD</sequence>
<dbReference type="InterPro" id="IPR016166">
    <property type="entry name" value="FAD-bd_PCMH"/>
</dbReference>
<dbReference type="GO" id="GO:0003885">
    <property type="term" value="F:D-arabinono-1,4-lactone oxidase activity"/>
    <property type="evidence" value="ECO:0007669"/>
    <property type="project" value="InterPro"/>
</dbReference>
<dbReference type="PANTHER" id="PTHR43762:SF1">
    <property type="entry name" value="D-ARABINONO-1,4-LACTONE OXIDASE"/>
    <property type="match status" value="1"/>
</dbReference>
<dbReference type="OrthoDB" id="9800184at2"/>
<dbReference type="Proteomes" id="UP000013526">
    <property type="component" value="Unassembled WGS sequence"/>
</dbReference>
<evidence type="ECO:0000256" key="2">
    <source>
        <dbReference type="ARBA" id="ARBA00023002"/>
    </source>
</evidence>
<dbReference type="PROSITE" id="PS51387">
    <property type="entry name" value="FAD_PCMH"/>
    <property type="match status" value="1"/>
</dbReference>
<dbReference type="Gene3D" id="3.30.43.10">
    <property type="entry name" value="Uridine Diphospho-n-acetylenolpyruvylglucosamine Reductase, domain 2"/>
    <property type="match status" value="1"/>
</dbReference>
<evidence type="ECO:0000259" key="3">
    <source>
        <dbReference type="PROSITE" id="PS51387"/>
    </source>
</evidence>
<proteinExistence type="predicted"/>
<keyword evidence="1" id="KW-0285">Flavoprotein</keyword>
<dbReference type="InterPro" id="IPR010031">
    <property type="entry name" value="FAD_lactone_oxidase-like"/>
</dbReference>
<dbReference type="GO" id="GO:0016020">
    <property type="term" value="C:membrane"/>
    <property type="evidence" value="ECO:0007669"/>
    <property type="project" value="InterPro"/>
</dbReference>
<reference evidence="4 5" key="1">
    <citation type="journal article" date="2013" name="Genome Announc.">
        <title>Draft Genome Sequence of Aeromonas molluscorum Strain 848TT, Isolated from Bivalve Molluscs.</title>
        <authorList>
            <person name="Spataro N."/>
            <person name="Farfan M."/>
            <person name="Albarral V."/>
            <person name="Sanglas A."/>
            <person name="Loren J.G."/>
            <person name="Fuste M.C."/>
            <person name="Bosch E."/>
        </authorList>
    </citation>
    <scope>NUCLEOTIDE SEQUENCE [LARGE SCALE GENOMIC DNA]</scope>
    <source>
        <strain evidence="4 5">848</strain>
    </source>
</reference>
<evidence type="ECO:0000256" key="1">
    <source>
        <dbReference type="ARBA" id="ARBA00022827"/>
    </source>
</evidence>
<dbReference type="AlphaFoldDB" id="R1GSF9"/>
<evidence type="ECO:0000313" key="4">
    <source>
        <dbReference type="EMBL" id="EOD54595.1"/>
    </source>
</evidence>
<comment type="caution">
    <text evidence="4">The sequence shown here is derived from an EMBL/GenBank/DDBJ whole genome shotgun (WGS) entry which is preliminary data.</text>
</comment>
<keyword evidence="5" id="KW-1185">Reference proteome</keyword>